<evidence type="ECO:0000256" key="1">
    <source>
        <dbReference type="ARBA" id="ARBA00023015"/>
    </source>
</evidence>
<proteinExistence type="predicted"/>
<dbReference type="InterPro" id="IPR041347">
    <property type="entry name" value="MftR_C"/>
</dbReference>
<dbReference type="EMBL" id="JBHUKR010000029">
    <property type="protein sequence ID" value="MFD2422630.1"/>
    <property type="molecule type" value="Genomic_DNA"/>
</dbReference>
<protein>
    <submittedName>
        <fullName evidence="6">TetR/AcrR family transcriptional regulator</fullName>
    </submittedName>
</protein>
<dbReference type="PRINTS" id="PR00455">
    <property type="entry name" value="HTHTETR"/>
</dbReference>
<accession>A0ABW5G705</accession>
<name>A0ABW5G705_9PSEU</name>
<feature type="DNA-binding region" description="H-T-H motif" evidence="4">
    <location>
        <begin position="32"/>
        <end position="51"/>
    </location>
</feature>
<keyword evidence="7" id="KW-1185">Reference proteome</keyword>
<comment type="caution">
    <text evidence="6">The sequence shown here is derived from an EMBL/GenBank/DDBJ whole genome shotgun (WGS) entry which is preliminary data.</text>
</comment>
<keyword evidence="2 4" id="KW-0238">DNA-binding</keyword>
<evidence type="ECO:0000256" key="4">
    <source>
        <dbReference type="PROSITE-ProRule" id="PRU00335"/>
    </source>
</evidence>
<evidence type="ECO:0000256" key="3">
    <source>
        <dbReference type="ARBA" id="ARBA00023163"/>
    </source>
</evidence>
<dbReference type="PROSITE" id="PS01081">
    <property type="entry name" value="HTH_TETR_1"/>
    <property type="match status" value="1"/>
</dbReference>
<evidence type="ECO:0000256" key="2">
    <source>
        <dbReference type="ARBA" id="ARBA00023125"/>
    </source>
</evidence>
<reference evidence="7" key="1">
    <citation type="journal article" date="2019" name="Int. J. Syst. Evol. Microbiol.">
        <title>The Global Catalogue of Microorganisms (GCM) 10K type strain sequencing project: providing services to taxonomists for standard genome sequencing and annotation.</title>
        <authorList>
            <consortium name="The Broad Institute Genomics Platform"/>
            <consortium name="The Broad Institute Genome Sequencing Center for Infectious Disease"/>
            <person name="Wu L."/>
            <person name="Ma J."/>
        </authorList>
    </citation>
    <scope>NUCLEOTIDE SEQUENCE [LARGE SCALE GENOMIC DNA]</scope>
    <source>
        <strain evidence="7">CGMCC 4.7645</strain>
    </source>
</reference>
<keyword evidence="3" id="KW-0804">Transcription</keyword>
<dbReference type="InterPro" id="IPR023772">
    <property type="entry name" value="DNA-bd_HTH_TetR-type_CS"/>
</dbReference>
<dbReference type="InterPro" id="IPR001647">
    <property type="entry name" value="HTH_TetR"/>
</dbReference>
<gene>
    <name evidence="6" type="ORF">ACFSXZ_40540</name>
</gene>
<dbReference type="PANTHER" id="PTHR30055:SF234">
    <property type="entry name" value="HTH-TYPE TRANSCRIPTIONAL REGULATOR BETI"/>
    <property type="match status" value="1"/>
</dbReference>
<dbReference type="Pfam" id="PF00440">
    <property type="entry name" value="TetR_N"/>
    <property type="match status" value="1"/>
</dbReference>
<evidence type="ECO:0000313" key="7">
    <source>
        <dbReference type="Proteomes" id="UP001597417"/>
    </source>
</evidence>
<organism evidence="6 7">
    <name type="scientific">Amycolatopsis pigmentata</name>
    <dbReference type="NCBI Taxonomy" id="450801"/>
    <lineage>
        <taxon>Bacteria</taxon>
        <taxon>Bacillati</taxon>
        <taxon>Actinomycetota</taxon>
        <taxon>Actinomycetes</taxon>
        <taxon>Pseudonocardiales</taxon>
        <taxon>Pseudonocardiaceae</taxon>
        <taxon>Amycolatopsis</taxon>
    </lineage>
</organism>
<dbReference type="Gene3D" id="1.10.357.10">
    <property type="entry name" value="Tetracycline Repressor, domain 2"/>
    <property type="match status" value="1"/>
</dbReference>
<evidence type="ECO:0000259" key="5">
    <source>
        <dbReference type="PROSITE" id="PS50977"/>
    </source>
</evidence>
<dbReference type="SUPFAM" id="SSF46689">
    <property type="entry name" value="Homeodomain-like"/>
    <property type="match status" value="1"/>
</dbReference>
<dbReference type="InterPro" id="IPR050109">
    <property type="entry name" value="HTH-type_TetR-like_transc_reg"/>
</dbReference>
<dbReference type="InterPro" id="IPR009057">
    <property type="entry name" value="Homeodomain-like_sf"/>
</dbReference>
<dbReference type="Pfam" id="PF17754">
    <property type="entry name" value="TetR_C_14"/>
    <property type="match status" value="1"/>
</dbReference>
<dbReference type="RefSeq" id="WP_378271803.1">
    <property type="nucleotide sequence ID" value="NZ_JBHUKR010000029.1"/>
</dbReference>
<feature type="domain" description="HTH tetR-type" evidence="5">
    <location>
        <begin position="9"/>
        <end position="69"/>
    </location>
</feature>
<dbReference type="PROSITE" id="PS50977">
    <property type="entry name" value="HTH_TETR_2"/>
    <property type="match status" value="1"/>
</dbReference>
<dbReference type="Proteomes" id="UP001597417">
    <property type="component" value="Unassembled WGS sequence"/>
</dbReference>
<dbReference type="Gene3D" id="1.10.10.60">
    <property type="entry name" value="Homeodomain-like"/>
    <property type="match status" value="1"/>
</dbReference>
<dbReference type="PANTHER" id="PTHR30055">
    <property type="entry name" value="HTH-TYPE TRANSCRIPTIONAL REGULATOR RUTR"/>
    <property type="match status" value="1"/>
</dbReference>
<keyword evidence="1" id="KW-0805">Transcription regulation</keyword>
<evidence type="ECO:0000313" key="6">
    <source>
        <dbReference type="EMBL" id="MFD2422630.1"/>
    </source>
</evidence>
<sequence>MGLREIKAERTRKHILDVALDLFLSQGLAATTMEQIAERAEVGSTTLYRYFPSKDHLAIGPFSNGMRMGDALRRRPLSEPLAESLGAVIIGALDVHINDIGRLIAARQVMDSNPTTRAALWDIFEEGKQNLSIALAERMGKELHSPEVELTAKMTFAVWELAWTHWGDNPSRSLEESAAEVLATIQGVDIVVPALPSRALAAHAAESPTSRAR</sequence>